<dbReference type="InterPro" id="IPR004675">
    <property type="entry name" value="AhpD_core"/>
</dbReference>
<evidence type="ECO:0000313" key="2">
    <source>
        <dbReference type="EMBL" id="MBW8725586.1"/>
    </source>
</evidence>
<gene>
    <name evidence="2" type="ORF">JF625_10575</name>
</gene>
<accession>A0A952KHB5</accession>
<reference evidence="2" key="1">
    <citation type="submission" date="2020-06" db="EMBL/GenBank/DDBJ databases">
        <title>Stable isotope informed genome-resolved metagenomics uncovers potential trophic interactions in rhizosphere soil.</title>
        <authorList>
            <person name="Starr E.P."/>
            <person name="Shi S."/>
            <person name="Blazewicz S.J."/>
            <person name="Koch B.J."/>
            <person name="Probst A.J."/>
            <person name="Hungate B.A."/>
            <person name="Pett-Ridge J."/>
            <person name="Firestone M.K."/>
            <person name="Banfield J.F."/>
        </authorList>
    </citation>
    <scope>NUCLEOTIDE SEQUENCE</scope>
    <source>
        <strain evidence="2">YM_69_17</strain>
    </source>
</reference>
<dbReference type="InterPro" id="IPR003779">
    <property type="entry name" value="CMD-like"/>
</dbReference>
<dbReference type="NCBIfam" id="TIGR00778">
    <property type="entry name" value="ahpD_dom"/>
    <property type="match status" value="1"/>
</dbReference>
<dbReference type="PANTHER" id="PTHR34846">
    <property type="entry name" value="4-CARBOXYMUCONOLACTONE DECARBOXYLASE FAMILY PROTEIN (AFU_ORTHOLOGUE AFUA_6G11590)"/>
    <property type="match status" value="1"/>
</dbReference>
<dbReference type="Gene3D" id="1.20.1290.10">
    <property type="entry name" value="AhpD-like"/>
    <property type="match status" value="1"/>
</dbReference>
<organism evidence="2 3">
    <name type="scientific">Inquilinus limosus</name>
    <dbReference type="NCBI Taxonomy" id="171674"/>
    <lineage>
        <taxon>Bacteria</taxon>
        <taxon>Pseudomonadati</taxon>
        <taxon>Pseudomonadota</taxon>
        <taxon>Alphaproteobacteria</taxon>
        <taxon>Rhodospirillales</taxon>
        <taxon>Rhodospirillaceae</taxon>
        <taxon>Inquilinus</taxon>
    </lineage>
</organism>
<sequence length="154" mass="16775">MTPRLNIFQVAPEGTKAMMAVGAAVEASGLERSLVELVKLRASQINGCAFCIHMHATDAVRHGESPMRIHLLNAWRESPLFTDRERAALAWTETLTTVAETGAPDADYALLKGQFSDTEIGNLTLLIGTINLWNRVQVGLRAIHKVDAPTRDAA</sequence>
<comment type="caution">
    <text evidence="2">The sequence shown here is derived from an EMBL/GenBank/DDBJ whole genome shotgun (WGS) entry which is preliminary data.</text>
</comment>
<name>A0A952KHB5_9PROT</name>
<feature type="domain" description="Carboxymuconolactone decarboxylase-like" evidence="1">
    <location>
        <begin position="12"/>
        <end position="93"/>
    </location>
</feature>
<evidence type="ECO:0000259" key="1">
    <source>
        <dbReference type="Pfam" id="PF02627"/>
    </source>
</evidence>
<dbReference type="AlphaFoldDB" id="A0A952KHB5"/>
<dbReference type="PANTHER" id="PTHR34846:SF10">
    <property type="entry name" value="CYTOPLASMIC PROTEIN"/>
    <property type="match status" value="1"/>
</dbReference>
<dbReference type="Pfam" id="PF02627">
    <property type="entry name" value="CMD"/>
    <property type="match status" value="1"/>
</dbReference>
<dbReference type="EMBL" id="JAEKLZ010000177">
    <property type="protein sequence ID" value="MBW8725586.1"/>
    <property type="molecule type" value="Genomic_DNA"/>
</dbReference>
<proteinExistence type="predicted"/>
<protein>
    <submittedName>
        <fullName evidence="2">Carboxymuconolactone decarboxylase family protein</fullName>
    </submittedName>
</protein>
<dbReference type="InterPro" id="IPR029032">
    <property type="entry name" value="AhpD-like"/>
</dbReference>
<dbReference type="Proteomes" id="UP000700706">
    <property type="component" value="Unassembled WGS sequence"/>
</dbReference>
<evidence type="ECO:0000313" key="3">
    <source>
        <dbReference type="Proteomes" id="UP000700706"/>
    </source>
</evidence>
<dbReference type="GO" id="GO:0051920">
    <property type="term" value="F:peroxiredoxin activity"/>
    <property type="evidence" value="ECO:0007669"/>
    <property type="project" value="InterPro"/>
</dbReference>
<dbReference type="SUPFAM" id="SSF69118">
    <property type="entry name" value="AhpD-like"/>
    <property type="match status" value="1"/>
</dbReference>